<evidence type="ECO:0000256" key="1">
    <source>
        <dbReference type="SAM" id="Phobius"/>
    </source>
</evidence>
<feature type="transmembrane region" description="Helical" evidence="1">
    <location>
        <begin position="135"/>
        <end position="153"/>
    </location>
</feature>
<dbReference type="EMBL" id="UGOW01000001">
    <property type="protein sequence ID" value="STY19411.1"/>
    <property type="molecule type" value="Genomic_DNA"/>
</dbReference>
<reference evidence="3 5" key="2">
    <citation type="submission" date="2018-06" db="EMBL/GenBank/DDBJ databases">
        <authorList>
            <consortium name="Pathogen Informatics"/>
            <person name="Doyle S."/>
        </authorList>
    </citation>
    <scope>NUCLEOTIDE SEQUENCE [LARGE SCALE GENOMIC DNA]</scope>
    <source>
        <strain evidence="3 5">NCTC12376</strain>
    </source>
</reference>
<feature type="transmembrane region" description="Helical" evidence="1">
    <location>
        <begin position="30"/>
        <end position="49"/>
    </location>
</feature>
<organism evidence="3 5">
    <name type="scientific">Legionella quateirensis</name>
    <dbReference type="NCBI Taxonomy" id="45072"/>
    <lineage>
        <taxon>Bacteria</taxon>
        <taxon>Pseudomonadati</taxon>
        <taxon>Pseudomonadota</taxon>
        <taxon>Gammaproteobacteria</taxon>
        <taxon>Legionellales</taxon>
        <taxon>Legionellaceae</taxon>
        <taxon>Legionella</taxon>
    </lineage>
</organism>
<keyword evidence="1" id="KW-0472">Membrane</keyword>
<dbReference type="PANTHER" id="PTHR32251:SF17">
    <property type="entry name" value="STEROID 5-ALPHA REDUCTASE C-TERMINAL DOMAIN-CONTAINING PROTEIN"/>
    <property type="match status" value="1"/>
</dbReference>
<name>A0A378L0P0_9GAMM</name>
<feature type="transmembrane region" description="Helical" evidence="1">
    <location>
        <begin position="56"/>
        <end position="76"/>
    </location>
</feature>
<dbReference type="GO" id="GO:0016020">
    <property type="term" value="C:membrane"/>
    <property type="evidence" value="ECO:0007669"/>
    <property type="project" value="TreeGrafter"/>
</dbReference>
<dbReference type="Proteomes" id="UP000254230">
    <property type="component" value="Unassembled WGS sequence"/>
</dbReference>
<gene>
    <name evidence="2" type="ORF">Lqua_1767</name>
    <name evidence="3" type="ORF">NCTC12376_03250</name>
</gene>
<dbReference type="Gene3D" id="1.20.120.1630">
    <property type="match status" value="1"/>
</dbReference>
<evidence type="ECO:0000313" key="2">
    <source>
        <dbReference type="EMBL" id="KTD49315.1"/>
    </source>
</evidence>
<keyword evidence="1" id="KW-0812">Transmembrane</keyword>
<reference evidence="2 4" key="1">
    <citation type="submission" date="2015-11" db="EMBL/GenBank/DDBJ databases">
        <title>Genomic analysis of 38 Legionella species identifies large and diverse effector repertoires.</title>
        <authorList>
            <person name="Burstein D."/>
            <person name="Amaro F."/>
            <person name="Zusman T."/>
            <person name="Lifshitz Z."/>
            <person name="Cohen O."/>
            <person name="Gilbert J.A."/>
            <person name="Pupko T."/>
            <person name="Shuman H.A."/>
            <person name="Segal G."/>
        </authorList>
    </citation>
    <scope>NUCLEOTIDE SEQUENCE [LARGE SCALE GENOMIC DNA]</scope>
    <source>
        <strain evidence="2 4">ATCC 49507</strain>
    </source>
</reference>
<dbReference type="RefSeq" id="WP_058473932.1">
    <property type="nucleotide sequence ID" value="NZ_CAAAIL010000002.1"/>
</dbReference>
<feature type="transmembrane region" description="Helical" evidence="1">
    <location>
        <begin position="101"/>
        <end position="123"/>
    </location>
</feature>
<dbReference type="InterPro" id="IPR010721">
    <property type="entry name" value="UstE-like"/>
</dbReference>
<dbReference type="Pfam" id="PF06966">
    <property type="entry name" value="DUF1295"/>
    <property type="match status" value="1"/>
</dbReference>
<dbReference type="PANTHER" id="PTHR32251">
    <property type="entry name" value="3-OXO-5-ALPHA-STEROID 4-DEHYDROGENASE"/>
    <property type="match status" value="1"/>
</dbReference>
<sequence>MALILIVYCILFIHMCLIWCLYRYLKNPSIVDVGWASGLTLSGLIYLFANPVSTRALILGSLLLLWGGRLGFYLWYTRIRIGHVDKRYINLSDHWKIAKPLGFFLNFQLQGLLIGIIVIPWYFCGASAVDALSSIDYLGILLAVIGLTGESMADLQLQKYKHAPSGPVCTLGLWYYSRHPNYFFEWLVWCAFTLFGLTHSIGFIGLISPLTLYLIMTQITGPMTEAGSIKSRGQAYIDYQKTTPMFFPRLK</sequence>
<accession>A0A378L0P0</accession>
<dbReference type="STRING" id="45072.Lqua_1767"/>
<feature type="transmembrane region" description="Helical" evidence="1">
    <location>
        <begin position="5"/>
        <end position="24"/>
    </location>
</feature>
<keyword evidence="4" id="KW-1185">Reference proteome</keyword>
<dbReference type="Proteomes" id="UP000054639">
    <property type="component" value="Unassembled WGS sequence"/>
</dbReference>
<dbReference type="AlphaFoldDB" id="A0A378L0P0"/>
<feature type="transmembrane region" description="Helical" evidence="1">
    <location>
        <begin position="186"/>
        <end position="215"/>
    </location>
</feature>
<evidence type="ECO:0000313" key="3">
    <source>
        <dbReference type="EMBL" id="STY19411.1"/>
    </source>
</evidence>
<evidence type="ECO:0000313" key="4">
    <source>
        <dbReference type="Proteomes" id="UP000054639"/>
    </source>
</evidence>
<evidence type="ECO:0000313" key="5">
    <source>
        <dbReference type="Proteomes" id="UP000254230"/>
    </source>
</evidence>
<protein>
    <submittedName>
        <fullName evidence="3">Predicted membrane protein</fullName>
    </submittedName>
</protein>
<dbReference type="OrthoDB" id="9779233at2"/>
<keyword evidence="1" id="KW-1133">Transmembrane helix</keyword>
<proteinExistence type="predicted"/>
<dbReference type="EMBL" id="LNYR01000021">
    <property type="protein sequence ID" value="KTD49315.1"/>
    <property type="molecule type" value="Genomic_DNA"/>
</dbReference>